<dbReference type="CDD" id="cd20296">
    <property type="entry name" value="cupin_PpnP-like"/>
    <property type="match status" value="1"/>
</dbReference>
<dbReference type="GO" id="GO:0004731">
    <property type="term" value="F:purine-nucleoside phosphorylase activity"/>
    <property type="evidence" value="ECO:0007669"/>
    <property type="project" value="TreeGrafter"/>
</dbReference>
<sequence>MANNESSPSYKDAEVLHKANVYHGGKVTSRVVITKENERLTLGVMLPGTYNFGTEAAEIMDCTVGSCRVKLAGQSEWKTYKEGESFNVPANSRFDIEVAGPYLDYICHYIKDSTL</sequence>
<proteinExistence type="inferred from homology"/>
<dbReference type="InterPro" id="IPR009664">
    <property type="entry name" value="Ppnp"/>
</dbReference>
<keyword evidence="2" id="KW-0808">Transferase</keyword>
<dbReference type="EMBL" id="HBIN01013158">
    <property type="protein sequence ID" value="CAE0439758.1"/>
    <property type="molecule type" value="Transcribed_RNA"/>
</dbReference>
<dbReference type="Pfam" id="PF06865">
    <property type="entry name" value="Ppnp"/>
    <property type="match status" value="1"/>
</dbReference>
<dbReference type="Gene3D" id="2.60.120.10">
    <property type="entry name" value="Jelly Rolls"/>
    <property type="match status" value="1"/>
</dbReference>
<reference evidence="3" key="1">
    <citation type="submission" date="2021-01" db="EMBL/GenBank/DDBJ databases">
        <authorList>
            <person name="Corre E."/>
            <person name="Pelletier E."/>
            <person name="Niang G."/>
            <person name="Scheremetjew M."/>
            <person name="Finn R."/>
            <person name="Kale V."/>
            <person name="Holt S."/>
            <person name="Cochrane G."/>
            <person name="Meng A."/>
            <person name="Brown T."/>
            <person name="Cohen L."/>
        </authorList>
    </citation>
    <scope>NUCLEOTIDE SEQUENCE</scope>
    <source>
        <strain evidence="3">GSBS06</strain>
    </source>
</reference>
<evidence type="ECO:0000256" key="2">
    <source>
        <dbReference type="ARBA" id="ARBA00022679"/>
    </source>
</evidence>
<gene>
    <name evidence="3" type="ORF">ASTO00021_LOCUS9932</name>
</gene>
<dbReference type="PANTHER" id="PTHR36540:SF1">
    <property type="entry name" value="PYRIMIDINE_PURINE NUCLEOSIDE PHOSPHORYLASE"/>
    <property type="match status" value="1"/>
</dbReference>
<organism evidence="3">
    <name type="scientific">Aplanochytrium stocchinoi</name>
    <dbReference type="NCBI Taxonomy" id="215587"/>
    <lineage>
        <taxon>Eukaryota</taxon>
        <taxon>Sar</taxon>
        <taxon>Stramenopiles</taxon>
        <taxon>Bigyra</taxon>
        <taxon>Labyrinthulomycetes</taxon>
        <taxon>Thraustochytrida</taxon>
        <taxon>Thraustochytriidae</taxon>
        <taxon>Aplanochytrium</taxon>
    </lineage>
</organism>
<dbReference type="PANTHER" id="PTHR36540">
    <property type="entry name" value="PYRIMIDINE/PURINE NUCLEOSIDE PHOSPHORYLASE"/>
    <property type="match status" value="1"/>
</dbReference>
<evidence type="ECO:0000256" key="1">
    <source>
        <dbReference type="ARBA" id="ARBA00022676"/>
    </source>
</evidence>
<accession>A0A7S3LR92</accession>
<dbReference type="InterPro" id="IPR014710">
    <property type="entry name" value="RmlC-like_jellyroll"/>
</dbReference>
<dbReference type="GO" id="GO:0005829">
    <property type="term" value="C:cytosol"/>
    <property type="evidence" value="ECO:0007669"/>
    <property type="project" value="TreeGrafter"/>
</dbReference>
<dbReference type="AlphaFoldDB" id="A0A7S3LR92"/>
<dbReference type="InterPro" id="IPR011051">
    <property type="entry name" value="RmlC_Cupin_sf"/>
</dbReference>
<evidence type="ECO:0000313" key="3">
    <source>
        <dbReference type="EMBL" id="CAE0439758.1"/>
    </source>
</evidence>
<dbReference type="SUPFAM" id="SSF51182">
    <property type="entry name" value="RmlC-like cupins"/>
    <property type="match status" value="1"/>
</dbReference>
<name>A0A7S3LR92_9STRA</name>
<keyword evidence="1" id="KW-0328">Glycosyltransferase</keyword>
<dbReference type="GO" id="GO:0016154">
    <property type="term" value="F:pyrimidine-nucleoside phosphorylase activity"/>
    <property type="evidence" value="ECO:0007669"/>
    <property type="project" value="TreeGrafter"/>
</dbReference>
<dbReference type="HAMAP" id="MF_01537">
    <property type="entry name" value="Nucleos_phosphorylase_PpnP"/>
    <property type="match status" value="1"/>
</dbReference>
<protein>
    <submittedName>
        <fullName evidence="3">Uncharacterized protein</fullName>
    </submittedName>
</protein>